<feature type="binding site" description="in other chain" evidence="13">
    <location>
        <begin position="261"/>
        <end position="262"/>
    </location>
    <ligand>
        <name>deamido-NAD(+)</name>
        <dbReference type="ChEBI" id="CHEBI:58437"/>
        <note>ligand shared between two neighboring subunits</note>
    </ligand>
</feature>
<sequence>MDELQQRIIEELEVLPHIDPKEEIRKSVDFMKAYMLKHGFFNGYVLGISGGQDSTLVGKLAQMAVDELNEGRDIEKYQFIAVRLPYGNQKDASDVDDALAFIQPSVTFEVNIKAAVDASAEALKAAGVEITDFTKGNEKARERMKAQYSIAANYNCVVLGTDQAAEALTGFYTKYGDGGSDLVPIFRLNKRQGRQMLKELGCPEHLYMKVPTADLEDDRPMLPDEVALGVSYEEVDDYLEGKDVSDTAKNTIEALYRNSQHKRHMPITIFDDFWK</sequence>
<dbReference type="PANTHER" id="PTHR23090:SF7">
    <property type="entry name" value="NH(3)-DEPENDENT NAD(+) SYNTHETASE"/>
    <property type="match status" value="1"/>
</dbReference>
<comment type="similarity">
    <text evidence="1 13 14">Belongs to the NAD synthetase family.</text>
</comment>
<dbReference type="GO" id="GO:0004359">
    <property type="term" value="F:glutaminase activity"/>
    <property type="evidence" value="ECO:0007669"/>
    <property type="project" value="InterPro"/>
</dbReference>
<comment type="catalytic activity">
    <reaction evidence="9 13 15">
        <text>deamido-NAD(+) + NH4(+) + ATP = AMP + diphosphate + NAD(+) + H(+)</text>
        <dbReference type="Rhea" id="RHEA:21188"/>
        <dbReference type="ChEBI" id="CHEBI:15378"/>
        <dbReference type="ChEBI" id="CHEBI:28938"/>
        <dbReference type="ChEBI" id="CHEBI:30616"/>
        <dbReference type="ChEBI" id="CHEBI:33019"/>
        <dbReference type="ChEBI" id="CHEBI:57540"/>
        <dbReference type="ChEBI" id="CHEBI:58437"/>
        <dbReference type="ChEBI" id="CHEBI:456215"/>
        <dbReference type="EC" id="6.3.1.5"/>
    </reaction>
</comment>
<comment type="caution">
    <text evidence="17">The sequence shown here is derived from an EMBL/GenBank/DDBJ whole genome shotgun (WGS) entry which is preliminary data.</text>
</comment>
<evidence type="ECO:0000256" key="4">
    <source>
        <dbReference type="ARBA" id="ARBA00022723"/>
    </source>
</evidence>
<dbReference type="GO" id="GO:0046872">
    <property type="term" value="F:metal ion binding"/>
    <property type="evidence" value="ECO:0007669"/>
    <property type="project" value="UniProtKB-KW"/>
</dbReference>
<evidence type="ECO:0000313" key="18">
    <source>
        <dbReference type="Proteomes" id="UP000676456"/>
    </source>
</evidence>
<dbReference type="PANTHER" id="PTHR23090">
    <property type="entry name" value="NH 3 /GLUTAMINE-DEPENDENT NAD + SYNTHETASE"/>
    <property type="match status" value="1"/>
</dbReference>
<evidence type="ECO:0000256" key="7">
    <source>
        <dbReference type="ARBA" id="ARBA00022842"/>
    </source>
</evidence>
<reference evidence="17 18" key="1">
    <citation type="submission" date="2021-05" db="EMBL/GenBank/DDBJ databases">
        <title>Novel Bacillus species.</title>
        <authorList>
            <person name="Liu G."/>
        </authorList>
    </citation>
    <scope>NUCLEOTIDE SEQUENCE [LARGE SCALE GENOMIC DNA]</scope>
    <source>
        <strain evidence="17 18">FJAT-49682</strain>
    </source>
</reference>
<proteinExistence type="inferred from homology"/>
<organism evidence="17 18">
    <name type="scientific">Lederbergia citrea</name>
    <dbReference type="NCBI Taxonomy" id="2833581"/>
    <lineage>
        <taxon>Bacteria</taxon>
        <taxon>Bacillati</taxon>
        <taxon>Bacillota</taxon>
        <taxon>Bacilli</taxon>
        <taxon>Bacillales</taxon>
        <taxon>Bacillaceae</taxon>
        <taxon>Lederbergia</taxon>
    </lineage>
</organism>
<feature type="binding site" evidence="13">
    <location>
        <position position="161"/>
    </location>
    <ligand>
        <name>ATP</name>
        <dbReference type="ChEBI" id="CHEBI:30616"/>
    </ligand>
</feature>
<dbReference type="NCBIfam" id="TIGR00552">
    <property type="entry name" value="nadE"/>
    <property type="match status" value="1"/>
</dbReference>
<dbReference type="GO" id="GO:0008795">
    <property type="term" value="F:NAD+ synthase activity"/>
    <property type="evidence" value="ECO:0007669"/>
    <property type="project" value="UniProtKB-UniRule"/>
</dbReference>
<evidence type="ECO:0000256" key="13">
    <source>
        <dbReference type="HAMAP-Rule" id="MF_00193"/>
    </source>
</evidence>
<evidence type="ECO:0000256" key="14">
    <source>
        <dbReference type="RuleBase" id="RU003811"/>
    </source>
</evidence>
<comment type="function">
    <text evidence="10 13">Catalyzes the ATP-dependent amidation of deamido-NAD to form NAD. Uses ammonia as a nitrogen source.</text>
</comment>
<dbReference type="CDD" id="cd00553">
    <property type="entry name" value="NAD_synthase"/>
    <property type="match status" value="1"/>
</dbReference>
<dbReference type="GO" id="GO:0005737">
    <property type="term" value="C:cytoplasm"/>
    <property type="evidence" value="ECO:0007669"/>
    <property type="project" value="InterPro"/>
</dbReference>
<evidence type="ECO:0000256" key="8">
    <source>
        <dbReference type="ARBA" id="ARBA00023027"/>
    </source>
</evidence>
<evidence type="ECO:0000259" key="16">
    <source>
        <dbReference type="Pfam" id="PF02540"/>
    </source>
</evidence>
<keyword evidence="8 13" id="KW-0520">NAD</keyword>
<dbReference type="NCBIfam" id="NF001979">
    <property type="entry name" value="PRK00768.1"/>
    <property type="match status" value="1"/>
</dbReference>
<feature type="binding site" evidence="13">
    <location>
        <position position="190"/>
    </location>
    <ligand>
        <name>ATP</name>
        <dbReference type="ChEBI" id="CHEBI:30616"/>
    </ligand>
</feature>
<keyword evidence="5 13" id="KW-0547">Nucleotide-binding</keyword>
<feature type="binding site" evidence="13">
    <location>
        <position position="53"/>
    </location>
    <ligand>
        <name>Mg(2+)</name>
        <dbReference type="ChEBI" id="CHEBI:18420"/>
    </ligand>
</feature>
<feature type="binding site" description="in other chain" evidence="13">
    <location>
        <position position="174"/>
    </location>
    <ligand>
        <name>deamido-NAD(+)</name>
        <dbReference type="ChEBI" id="CHEBI:58437"/>
        <note>ligand shared between two neighboring subunits</note>
    </ligand>
</feature>
<evidence type="ECO:0000256" key="9">
    <source>
        <dbReference type="ARBA" id="ARBA00051206"/>
    </source>
</evidence>
<feature type="binding site" evidence="13">
    <location>
        <position position="166"/>
    </location>
    <ligand>
        <name>Mg(2+)</name>
        <dbReference type="ChEBI" id="CHEBI:18420"/>
    </ligand>
</feature>
<keyword evidence="6 13" id="KW-0067">ATP-binding</keyword>
<name>A0A942Z7A0_9BACI</name>
<evidence type="ECO:0000313" key="17">
    <source>
        <dbReference type="EMBL" id="MBS4224911.1"/>
    </source>
</evidence>
<dbReference type="Proteomes" id="UP000676456">
    <property type="component" value="Unassembled WGS sequence"/>
</dbReference>
<dbReference type="GO" id="GO:0009435">
    <property type="term" value="P:NAD+ biosynthetic process"/>
    <property type="evidence" value="ECO:0007669"/>
    <property type="project" value="UniProtKB-UniRule"/>
</dbReference>
<keyword evidence="3 13" id="KW-0436">Ligase</keyword>
<dbReference type="InterPro" id="IPR014729">
    <property type="entry name" value="Rossmann-like_a/b/a_fold"/>
</dbReference>
<comment type="subunit">
    <text evidence="2 13">Homodimer.</text>
</comment>
<feature type="binding site" evidence="13">
    <location>
        <position position="212"/>
    </location>
    <ligand>
        <name>ATP</name>
        <dbReference type="ChEBI" id="CHEBI:30616"/>
    </ligand>
</feature>
<dbReference type="FunFam" id="3.40.50.620:FF:000015">
    <property type="entry name" value="NH(3)-dependent NAD(+) synthetase"/>
    <property type="match status" value="1"/>
</dbReference>
<dbReference type="Gene3D" id="3.40.50.620">
    <property type="entry name" value="HUPs"/>
    <property type="match status" value="1"/>
</dbReference>
<evidence type="ECO:0000256" key="11">
    <source>
        <dbReference type="ARBA" id="ARBA00066987"/>
    </source>
</evidence>
<evidence type="ECO:0000256" key="2">
    <source>
        <dbReference type="ARBA" id="ARBA00011738"/>
    </source>
</evidence>
<dbReference type="GO" id="GO:0005524">
    <property type="term" value="F:ATP binding"/>
    <property type="evidence" value="ECO:0007669"/>
    <property type="project" value="UniProtKB-UniRule"/>
</dbReference>
<evidence type="ECO:0000256" key="5">
    <source>
        <dbReference type="ARBA" id="ARBA00022741"/>
    </source>
</evidence>
<comment type="pathway">
    <text evidence="13">Cofactor biosynthesis; NAD(+) biosynthesis; NAD(+) from deamido-NAD(+) (ammonia route): step 1/1.</text>
</comment>
<gene>
    <name evidence="13 17" type="primary">nadE</name>
    <name evidence="17" type="ORF">KHA91_19625</name>
</gene>
<dbReference type="GO" id="GO:0003952">
    <property type="term" value="F:NAD+ synthase (glutamine-hydrolyzing) activity"/>
    <property type="evidence" value="ECO:0007669"/>
    <property type="project" value="InterPro"/>
</dbReference>
<feature type="binding site" evidence="13">
    <location>
        <begin position="47"/>
        <end position="54"/>
    </location>
    <ligand>
        <name>ATP</name>
        <dbReference type="ChEBI" id="CHEBI:30616"/>
    </ligand>
</feature>
<dbReference type="EC" id="6.3.1.5" evidence="11 13"/>
<dbReference type="Pfam" id="PF02540">
    <property type="entry name" value="NAD_synthase"/>
    <property type="match status" value="1"/>
</dbReference>
<evidence type="ECO:0000256" key="6">
    <source>
        <dbReference type="ARBA" id="ARBA00022840"/>
    </source>
</evidence>
<keyword evidence="7 13" id="KW-0460">Magnesium</keyword>
<dbReference type="InterPro" id="IPR022926">
    <property type="entry name" value="NH(3)-dep_NAD(+)_synth"/>
</dbReference>
<feature type="binding site" description="in other chain" evidence="13">
    <location>
        <position position="141"/>
    </location>
    <ligand>
        <name>deamido-NAD(+)</name>
        <dbReference type="ChEBI" id="CHEBI:58437"/>
        <note>ligand shared between two neighboring subunits</note>
    </ligand>
</feature>
<keyword evidence="4 13" id="KW-0479">Metal-binding</keyword>
<dbReference type="RefSeq" id="WP_213099962.1">
    <property type="nucleotide sequence ID" value="NZ_JAGYPK010000005.1"/>
</dbReference>
<evidence type="ECO:0000256" key="10">
    <source>
        <dbReference type="ARBA" id="ARBA00055966"/>
    </source>
</evidence>
<dbReference type="EMBL" id="JAGYPN010000005">
    <property type="protein sequence ID" value="MBS4224911.1"/>
    <property type="molecule type" value="Genomic_DNA"/>
</dbReference>
<keyword evidence="18" id="KW-1185">Reference proteome</keyword>
<dbReference type="SUPFAM" id="SSF52402">
    <property type="entry name" value="Adenine nucleotide alpha hydrolases-like"/>
    <property type="match status" value="1"/>
</dbReference>
<dbReference type="InterPro" id="IPR022310">
    <property type="entry name" value="NAD/GMP_synthase"/>
</dbReference>
<evidence type="ECO:0000256" key="15">
    <source>
        <dbReference type="RuleBase" id="RU003812"/>
    </source>
</evidence>
<evidence type="ECO:0000256" key="3">
    <source>
        <dbReference type="ARBA" id="ARBA00022598"/>
    </source>
</evidence>
<feature type="binding site" evidence="13">
    <location>
        <position position="181"/>
    </location>
    <ligand>
        <name>deamido-NAD(+)</name>
        <dbReference type="ChEBI" id="CHEBI:58437"/>
        <note>ligand shared between two neighboring subunits</note>
    </ligand>
</feature>
<feature type="domain" description="NAD/GMP synthase" evidence="16">
    <location>
        <begin position="24"/>
        <end position="266"/>
    </location>
</feature>
<accession>A0A942Z7A0</accession>
<dbReference type="AlphaFoldDB" id="A0A942Z7A0"/>
<evidence type="ECO:0000256" key="12">
    <source>
        <dbReference type="ARBA" id="ARBA00070926"/>
    </source>
</evidence>
<dbReference type="HAMAP" id="MF_00193">
    <property type="entry name" value="NadE_ammonia_dep"/>
    <property type="match status" value="1"/>
</dbReference>
<protein>
    <recommendedName>
        <fullName evidence="12 13">NH(3)-dependent NAD(+) synthetase</fullName>
        <ecNumber evidence="11 13">6.3.1.5</ecNumber>
    </recommendedName>
</protein>
<evidence type="ECO:0000256" key="1">
    <source>
        <dbReference type="ARBA" id="ARBA00005859"/>
    </source>
</evidence>
<dbReference type="InterPro" id="IPR003694">
    <property type="entry name" value="NAD_synthase"/>
</dbReference>